<proteinExistence type="predicted"/>
<dbReference type="STRING" id="1774969.AUC69_02395"/>
<keyword evidence="1" id="KW-0472">Membrane</keyword>
<feature type="transmembrane region" description="Helical" evidence="1">
    <location>
        <begin position="42"/>
        <end position="60"/>
    </location>
</feature>
<name>A0A1E3VPG3_9HYPH</name>
<dbReference type="AlphaFoldDB" id="A0A1E3VPG3"/>
<evidence type="ECO:0000313" key="3">
    <source>
        <dbReference type="Proteomes" id="UP000094472"/>
    </source>
</evidence>
<keyword evidence="1" id="KW-1133">Transmembrane helix</keyword>
<reference evidence="2 3" key="1">
    <citation type="journal article" date="2016" name="Environ. Microbiol.">
        <title>New Methyloceanibacter diversity from North Sea sediments includes methanotroph containing solely the soluble methane monooxygenase.</title>
        <authorList>
            <person name="Vekeman B."/>
            <person name="Kerckhof F.M."/>
            <person name="Cremers G."/>
            <person name="de Vos P."/>
            <person name="Vandamme P."/>
            <person name="Boon N."/>
            <person name="Op den Camp H.J."/>
            <person name="Heylen K."/>
        </authorList>
    </citation>
    <scope>NUCLEOTIDE SEQUENCE [LARGE SCALE GENOMIC DNA]</scope>
    <source>
        <strain evidence="2 3">R-67175</strain>
    </source>
</reference>
<keyword evidence="3" id="KW-1185">Reference proteome</keyword>
<evidence type="ECO:0000313" key="2">
    <source>
        <dbReference type="EMBL" id="ODR95382.1"/>
    </source>
</evidence>
<dbReference type="EMBL" id="LPWF01000034">
    <property type="protein sequence ID" value="ODR95382.1"/>
    <property type="molecule type" value="Genomic_DNA"/>
</dbReference>
<evidence type="ECO:0000256" key="1">
    <source>
        <dbReference type="SAM" id="Phobius"/>
    </source>
</evidence>
<gene>
    <name evidence="2" type="ORF">AUC69_02395</name>
</gene>
<protein>
    <submittedName>
        <fullName evidence="2">Uncharacterized protein</fullName>
    </submittedName>
</protein>
<dbReference type="Proteomes" id="UP000094472">
    <property type="component" value="Unassembled WGS sequence"/>
</dbReference>
<sequence>MPDRDEDTWGGIDGPFRRDRKGFVASALSCAARALETESDRWFLWLPVLFATGILTYFALYNEPGPRIAATLVLGAAACG</sequence>
<comment type="caution">
    <text evidence="2">The sequence shown here is derived from an EMBL/GenBank/DDBJ whole genome shotgun (WGS) entry which is preliminary data.</text>
</comment>
<dbReference type="RefSeq" id="WP_069442648.1">
    <property type="nucleotide sequence ID" value="NZ_LPWF01000034.1"/>
</dbReference>
<accession>A0A1E3VPG3</accession>
<keyword evidence="1" id="KW-0812">Transmembrane</keyword>
<organism evidence="2 3">
    <name type="scientific">Methyloceanibacter superfactus</name>
    <dbReference type="NCBI Taxonomy" id="1774969"/>
    <lineage>
        <taxon>Bacteria</taxon>
        <taxon>Pseudomonadati</taxon>
        <taxon>Pseudomonadota</taxon>
        <taxon>Alphaproteobacteria</taxon>
        <taxon>Hyphomicrobiales</taxon>
        <taxon>Hyphomicrobiaceae</taxon>
        <taxon>Methyloceanibacter</taxon>
    </lineage>
</organism>